<proteinExistence type="predicted"/>
<evidence type="ECO:0000313" key="2">
    <source>
        <dbReference type="EMBL" id="KAG6620494.1"/>
    </source>
</evidence>
<sequence>MNIVKGVADLIRRTSGGQTGESTSGSQPQRFSPPGPKICFSEVGNEAVLNTLWERYEKAI</sequence>
<reference evidence="2" key="1">
    <citation type="submission" date="2021-01" db="EMBL/GenBank/DDBJ databases">
        <authorList>
            <person name="Lovell J.T."/>
            <person name="Bentley N."/>
            <person name="Bhattarai G."/>
            <person name="Jenkins J.W."/>
            <person name="Sreedasyam A."/>
            <person name="Alarcon Y."/>
            <person name="Bock C."/>
            <person name="Boston L."/>
            <person name="Carlson J."/>
            <person name="Cervantes K."/>
            <person name="Clermont K."/>
            <person name="Krom N."/>
            <person name="Kubenka K."/>
            <person name="Mamidi S."/>
            <person name="Mattison C."/>
            <person name="Monteros M."/>
            <person name="Pisani C."/>
            <person name="Plott C."/>
            <person name="Rajasekar S."/>
            <person name="Rhein H.S."/>
            <person name="Rohla C."/>
            <person name="Song M."/>
            <person name="Hilaire R.S."/>
            <person name="Shu S."/>
            <person name="Wells L."/>
            <person name="Wang X."/>
            <person name="Webber J."/>
            <person name="Heerema R.J."/>
            <person name="Klein P."/>
            <person name="Conner P."/>
            <person name="Grauke L."/>
            <person name="Grimwood J."/>
            <person name="Schmutz J."/>
            <person name="Randall J.J."/>
        </authorList>
    </citation>
    <scope>NUCLEOTIDE SEQUENCE</scope>
    <source>
        <tissue evidence="2">Leaf</tissue>
    </source>
</reference>
<evidence type="ECO:0000313" key="3">
    <source>
        <dbReference type="Proteomes" id="UP000811246"/>
    </source>
</evidence>
<dbReference type="EMBL" id="MU228903">
    <property type="protein sequence ID" value="KAG6620494.1"/>
    <property type="molecule type" value="Genomic_DNA"/>
</dbReference>
<evidence type="ECO:0000256" key="1">
    <source>
        <dbReference type="SAM" id="MobiDB-lite"/>
    </source>
</evidence>
<gene>
    <name evidence="2" type="ORF">I3842_Q065000</name>
</gene>
<dbReference type="EMBL" id="MU228903">
    <property type="protein sequence ID" value="KAG6620493.1"/>
    <property type="molecule type" value="Genomic_DNA"/>
</dbReference>
<dbReference type="Proteomes" id="UP000811246">
    <property type="component" value="Unassembled WGS sequence"/>
</dbReference>
<name>A0A921ZZ73_CARIL</name>
<protein>
    <submittedName>
        <fullName evidence="2">Uncharacterized protein</fullName>
    </submittedName>
</protein>
<feature type="compositionally biased region" description="Low complexity" evidence="1">
    <location>
        <begin position="14"/>
        <end position="29"/>
    </location>
</feature>
<accession>A0A921ZZ73</accession>
<feature type="region of interest" description="Disordered" evidence="1">
    <location>
        <begin position="1"/>
        <end position="36"/>
    </location>
</feature>
<comment type="caution">
    <text evidence="2">The sequence shown here is derived from an EMBL/GenBank/DDBJ whole genome shotgun (WGS) entry which is preliminary data.</text>
</comment>
<dbReference type="AlphaFoldDB" id="A0A921ZZ73"/>
<organism evidence="2 3">
    <name type="scientific">Carya illinoinensis</name>
    <name type="common">Pecan</name>
    <dbReference type="NCBI Taxonomy" id="32201"/>
    <lineage>
        <taxon>Eukaryota</taxon>
        <taxon>Viridiplantae</taxon>
        <taxon>Streptophyta</taxon>
        <taxon>Embryophyta</taxon>
        <taxon>Tracheophyta</taxon>
        <taxon>Spermatophyta</taxon>
        <taxon>Magnoliopsida</taxon>
        <taxon>eudicotyledons</taxon>
        <taxon>Gunneridae</taxon>
        <taxon>Pentapetalae</taxon>
        <taxon>rosids</taxon>
        <taxon>fabids</taxon>
        <taxon>Fagales</taxon>
        <taxon>Juglandaceae</taxon>
        <taxon>Carya</taxon>
    </lineage>
</organism>